<evidence type="ECO:0000256" key="3">
    <source>
        <dbReference type="SAM" id="Phobius"/>
    </source>
</evidence>
<protein>
    <recommendedName>
        <fullName evidence="1">diguanylate cyclase</fullName>
        <ecNumber evidence="1">2.7.7.65</ecNumber>
    </recommendedName>
</protein>
<dbReference type="PANTHER" id="PTHR45138">
    <property type="entry name" value="REGULATORY COMPONENTS OF SENSORY TRANSDUCTION SYSTEM"/>
    <property type="match status" value="1"/>
</dbReference>
<dbReference type="GO" id="GO:0043709">
    <property type="term" value="P:cell adhesion involved in single-species biofilm formation"/>
    <property type="evidence" value="ECO:0007669"/>
    <property type="project" value="TreeGrafter"/>
</dbReference>
<dbReference type="FunFam" id="3.30.70.270:FF:000001">
    <property type="entry name" value="Diguanylate cyclase domain protein"/>
    <property type="match status" value="1"/>
</dbReference>
<accession>A0A931NH19</accession>
<dbReference type="EC" id="2.7.7.65" evidence="1"/>
<dbReference type="EMBL" id="JAEDAK010000006">
    <property type="protein sequence ID" value="MBH9577278.1"/>
    <property type="molecule type" value="Genomic_DNA"/>
</dbReference>
<evidence type="ECO:0000313" key="5">
    <source>
        <dbReference type="EMBL" id="MBH9577278.1"/>
    </source>
</evidence>
<keyword evidence="3" id="KW-1133">Transmembrane helix</keyword>
<evidence type="ECO:0000313" key="6">
    <source>
        <dbReference type="Proteomes" id="UP000613266"/>
    </source>
</evidence>
<dbReference type="GO" id="GO:0005886">
    <property type="term" value="C:plasma membrane"/>
    <property type="evidence" value="ECO:0007669"/>
    <property type="project" value="TreeGrafter"/>
</dbReference>
<dbReference type="GO" id="GO:1902201">
    <property type="term" value="P:negative regulation of bacterial-type flagellum-dependent cell motility"/>
    <property type="evidence" value="ECO:0007669"/>
    <property type="project" value="TreeGrafter"/>
</dbReference>
<dbReference type="InterPro" id="IPR029787">
    <property type="entry name" value="Nucleotide_cyclase"/>
</dbReference>
<dbReference type="InterPro" id="IPR050469">
    <property type="entry name" value="Diguanylate_Cyclase"/>
</dbReference>
<comment type="caution">
    <text evidence="5">The sequence shown here is derived from an EMBL/GenBank/DDBJ whole genome shotgun (WGS) entry which is preliminary data.</text>
</comment>
<dbReference type="NCBIfam" id="TIGR00254">
    <property type="entry name" value="GGDEF"/>
    <property type="match status" value="1"/>
</dbReference>
<keyword evidence="3" id="KW-0472">Membrane</keyword>
<dbReference type="PROSITE" id="PS50887">
    <property type="entry name" value="GGDEF"/>
    <property type="match status" value="1"/>
</dbReference>
<gene>
    <name evidence="5" type="ORF">I7X39_10250</name>
</gene>
<dbReference type="SMART" id="SM00267">
    <property type="entry name" value="GGDEF"/>
    <property type="match status" value="1"/>
</dbReference>
<dbReference type="InterPro" id="IPR000160">
    <property type="entry name" value="GGDEF_dom"/>
</dbReference>
<dbReference type="Gene3D" id="3.30.70.270">
    <property type="match status" value="1"/>
</dbReference>
<feature type="transmembrane region" description="Helical" evidence="3">
    <location>
        <begin position="39"/>
        <end position="56"/>
    </location>
</feature>
<name>A0A931NH19_9BURK</name>
<keyword evidence="6" id="KW-1185">Reference proteome</keyword>
<proteinExistence type="predicted"/>
<dbReference type="GO" id="GO:0052621">
    <property type="term" value="F:diguanylate cyclase activity"/>
    <property type="evidence" value="ECO:0007669"/>
    <property type="project" value="UniProtKB-EC"/>
</dbReference>
<feature type="transmembrane region" description="Helical" evidence="3">
    <location>
        <begin position="187"/>
        <end position="213"/>
    </location>
</feature>
<reference evidence="5" key="1">
    <citation type="submission" date="2020-12" db="EMBL/GenBank/DDBJ databases">
        <title>The genome sequence of Inhella sp. 1Y17.</title>
        <authorList>
            <person name="Liu Y."/>
        </authorList>
    </citation>
    <scope>NUCLEOTIDE SEQUENCE</scope>
    <source>
        <strain evidence="5">1Y17</strain>
    </source>
</reference>
<comment type="catalytic activity">
    <reaction evidence="2">
        <text>2 GTP = 3',3'-c-di-GMP + 2 diphosphate</text>
        <dbReference type="Rhea" id="RHEA:24898"/>
        <dbReference type="ChEBI" id="CHEBI:33019"/>
        <dbReference type="ChEBI" id="CHEBI:37565"/>
        <dbReference type="ChEBI" id="CHEBI:58805"/>
        <dbReference type="EC" id="2.7.7.65"/>
    </reaction>
</comment>
<feature type="transmembrane region" description="Helical" evidence="3">
    <location>
        <begin position="6"/>
        <end position="27"/>
    </location>
</feature>
<keyword evidence="3" id="KW-0812">Transmembrane</keyword>
<dbReference type="SUPFAM" id="SSF55073">
    <property type="entry name" value="Nucleotide cyclase"/>
    <property type="match status" value="1"/>
</dbReference>
<organism evidence="5 6">
    <name type="scientific">Inhella proteolytica</name>
    <dbReference type="NCBI Taxonomy" id="2795029"/>
    <lineage>
        <taxon>Bacteria</taxon>
        <taxon>Pseudomonadati</taxon>
        <taxon>Pseudomonadota</taxon>
        <taxon>Betaproteobacteria</taxon>
        <taxon>Burkholderiales</taxon>
        <taxon>Sphaerotilaceae</taxon>
        <taxon>Inhella</taxon>
    </lineage>
</organism>
<dbReference type="CDD" id="cd01949">
    <property type="entry name" value="GGDEF"/>
    <property type="match status" value="1"/>
</dbReference>
<dbReference type="AlphaFoldDB" id="A0A931NH19"/>
<dbReference type="Pfam" id="PF00990">
    <property type="entry name" value="GGDEF"/>
    <property type="match status" value="1"/>
</dbReference>
<evidence type="ECO:0000259" key="4">
    <source>
        <dbReference type="PROSITE" id="PS50887"/>
    </source>
</evidence>
<evidence type="ECO:0000256" key="1">
    <source>
        <dbReference type="ARBA" id="ARBA00012528"/>
    </source>
</evidence>
<dbReference type="RefSeq" id="WP_198111055.1">
    <property type="nucleotide sequence ID" value="NZ_JAEDAK010000006.1"/>
</dbReference>
<dbReference type="PANTHER" id="PTHR45138:SF9">
    <property type="entry name" value="DIGUANYLATE CYCLASE DGCM-RELATED"/>
    <property type="match status" value="1"/>
</dbReference>
<feature type="transmembrane region" description="Helical" evidence="3">
    <location>
        <begin position="152"/>
        <end position="175"/>
    </location>
</feature>
<feature type="transmembrane region" description="Helical" evidence="3">
    <location>
        <begin position="91"/>
        <end position="110"/>
    </location>
</feature>
<feature type="transmembrane region" description="Helical" evidence="3">
    <location>
        <begin position="122"/>
        <end position="140"/>
    </location>
</feature>
<feature type="transmembrane region" description="Helical" evidence="3">
    <location>
        <begin position="62"/>
        <end position="79"/>
    </location>
</feature>
<sequence>MTTNALLMWVVCVLAGTAAFLWAVMAWPLRVAQAASSRFALGNVLFWFSLLLSQQRGAAPSWWTWAVSDLFGIAAFVLLREGVQHLFELGPARRVPLLAFAVCAIAYASLPPQASSTFAYTFLYSSAVALLAGGLVEQVWRAARREFNPWAGLLLAAPFALLTAVMLLRLFSLLGQHNEEVPADGLAMLWSFVLLTLLMNLSLVACVVARLLIIIRRQGEHDALTGLPNRRQMERRLQQELARAQRHAGAGCCVLLADLDHFKRVNDQHGHDAGDAALRHLAACWLPRLRTEDLLARWGGEEFLLLPQTLPEQGAAMAERLRAALAEQPLPWQGGPIALTVSLGLAHSAGRDRAALLRDADAALYRAKAGGRNRVVLAPA</sequence>
<dbReference type="Proteomes" id="UP000613266">
    <property type="component" value="Unassembled WGS sequence"/>
</dbReference>
<evidence type="ECO:0000256" key="2">
    <source>
        <dbReference type="ARBA" id="ARBA00034247"/>
    </source>
</evidence>
<feature type="domain" description="GGDEF" evidence="4">
    <location>
        <begin position="250"/>
        <end position="380"/>
    </location>
</feature>
<dbReference type="InterPro" id="IPR043128">
    <property type="entry name" value="Rev_trsase/Diguanyl_cyclase"/>
</dbReference>